<gene>
    <name evidence="1" type="ORF">KV110_23010</name>
</gene>
<evidence type="ECO:0000313" key="2">
    <source>
        <dbReference type="Proteomes" id="UP000694257"/>
    </source>
</evidence>
<dbReference type="NCBIfam" id="NF038070">
    <property type="entry name" value="LmbU_fam_TF"/>
    <property type="match status" value="1"/>
</dbReference>
<dbReference type="Proteomes" id="UP000694257">
    <property type="component" value="Chromosome"/>
</dbReference>
<dbReference type="EMBL" id="CP078145">
    <property type="protein sequence ID" value="QXN88471.1"/>
    <property type="molecule type" value="Genomic_DNA"/>
</dbReference>
<accession>A0ABX8RM05</accession>
<evidence type="ECO:0000313" key="1">
    <source>
        <dbReference type="EMBL" id="QXN88471.1"/>
    </source>
</evidence>
<name>A0ABX8RM05_NOCIO</name>
<sequence length="235" mass="26920">MGSLVRGGEDLGISVDCDRPEGKVISWREPRAQQLLAGAIFGSGPDQGGRARPTGLILPHSLSYESWREIGSKIFTIANSSAWWVGDWLIYGEDEFGNRYEQAIKETSFRYQTLRNCAWVARKFPMSRRRDRLSFGHHAEVAALIEAEQDTWLARAERLQWSRNELRRRLRAAQMVERNGRNGVIQLPKLASPLKIDLTYERQEHWRTAAERANCDNLADWVVGTLDRAAREILE</sequence>
<organism evidence="1 2">
    <name type="scientific">Nocardia iowensis</name>
    <dbReference type="NCBI Taxonomy" id="204891"/>
    <lineage>
        <taxon>Bacteria</taxon>
        <taxon>Bacillati</taxon>
        <taxon>Actinomycetota</taxon>
        <taxon>Actinomycetes</taxon>
        <taxon>Mycobacteriales</taxon>
        <taxon>Nocardiaceae</taxon>
        <taxon>Nocardia</taxon>
    </lineage>
</organism>
<keyword evidence="2" id="KW-1185">Reference proteome</keyword>
<dbReference type="RefSeq" id="WP_218469354.1">
    <property type="nucleotide sequence ID" value="NZ_BAABJN010000008.1"/>
</dbReference>
<dbReference type="InterPro" id="IPR049735">
    <property type="entry name" value="NovE/LmbU-like"/>
</dbReference>
<proteinExistence type="predicted"/>
<reference evidence="1 2" key="1">
    <citation type="submission" date="2021-07" db="EMBL/GenBank/DDBJ databases">
        <title>Whole Genome Sequence of Nocardia Iowensis.</title>
        <authorList>
            <person name="Lamm A."/>
            <person name="Collins-Fairclough A.M."/>
            <person name="Bunk B."/>
            <person name="Sproer C."/>
        </authorList>
    </citation>
    <scope>NUCLEOTIDE SEQUENCE [LARGE SCALE GENOMIC DNA]</scope>
    <source>
        <strain evidence="1 2">NRRL 5646</strain>
    </source>
</reference>
<protein>
    <submittedName>
        <fullName evidence="1">LmbU family transcriptional regulator</fullName>
    </submittedName>
</protein>